<evidence type="ECO:0000256" key="6">
    <source>
        <dbReference type="ARBA" id="ARBA00022553"/>
    </source>
</evidence>
<dbReference type="AlphaFoldDB" id="A0A0C1YLR7"/>
<feature type="transmembrane region" description="Helical" evidence="15">
    <location>
        <begin position="12"/>
        <end position="32"/>
    </location>
</feature>
<evidence type="ECO:0000256" key="10">
    <source>
        <dbReference type="ARBA" id="ARBA00022777"/>
    </source>
</evidence>
<evidence type="ECO:0000256" key="5">
    <source>
        <dbReference type="ARBA" id="ARBA00022519"/>
    </source>
</evidence>
<evidence type="ECO:0000256" key="11">
    <source>
        <dbReference type="ARBA" id="ARBA00022840"/>
    </source>
</evidence>
<dbReference type="InterPro" id="IPR036890">
    <property type="entry name" value="HATPase_C_sf"/>
</dbReference>
<evidence type="ECO:0000256" key="8">
    <source>
        <dbReference type="ARBA" id="ARBA00022692"/>
    </source>
</evidence>
<evidence type="ECO:0000256" key="4">
    <source>
        <dbReference type="ARBA" id="ARBA00022475"/>
    </source>
</evidence>
<evidence type="ECO:0000259" key="16">
    <source>
        <dbReference type="PROSITE" id="PS50109"/>
    </source>
</evidence>
<dbReference type="EMBL" id="JWJG01000028">
    <property type="protein sequence ID" value="KIF81432.1"/>
    <property type="molecule type" value="Genomic_DNA"/>
</dbReference>
<evidence type="ECO:0000256" key="14">
    <source>
        <dbReference type="ARBA" id="ARBA00023136"/>
    </source>
</evidence>
<dbReference type="GO" id="GO:0000155">
    <property type="term" value="F:phosphorelay sensor kinase activity"/>
    <property type="evidence" value="ECO:0007669"/>
    <property type="project" value="InterPro"/>
</dbReference>
<organism evidence="18 19">
    <name type="scientific">Noviherbaspirillum autotrophicum</name>
    <dbReference type="NCBI Taxonomy" id="709839"/>
    <lineage>
        <taxon>Bacteria</taxon>
        <taxon>Pseudomonadati</taxon>
        <taxon>Pseudomonadota</taxon>
        <taxon>Betaproteobacteria</taxon>
        <taxon>Burkholderiales</taxon>
        <taxon>Oxalobacteraceae</taxon>
        <taxon>Noviherbaspirillum</taxon>
    </lineage>
</organism>
<dbReference type="PANTHER" id="PTHR44936">
    <property type="entry name" value="SENSOR PROTEIN CREC"/>
    <property type="match status" value="1"/>
</dbReference>
<keyword evidence="6" id="KW-0597">Phosphoprotein</keyword>
<dbReference type="SUPFAM" id="SSF55874">
    <property type="entry name" value="ATPase domain of HSP90 chaperone/DNA topoisomerase II/histidine kinase"/>
    <property type="match status" value="1"/>
</dbReference>
<dbReference type="InterPro" id="IPR004358">
    <property type="entry name" value="Sig_transdc_His_kin-like_C"/>
</dbReference>
<evidence type="ECO:0000256" key="3">
    <source>
        <dbReference type="ARBA" id="ARBA00012438"/>
    </source>
</evidence>
<dbReference type="CDD" id="cd00082">
    <property type="entry name" value="HisKA"/>
    <property type="match status" value="1"/>
</dbReference>
<dbReference type="Gene3D" id="1.10.287.130">
    <property type="match status" value="1"/>
</dbReference>
<keyword evidence="5" id="KW-0997">Cell inner membrane</keyword>
<dbReference type="PROSITE" id="PS50109">
    <property type="entry name" value="HIS_KIN"/>
    <property type="match status" value="1"/>
</dbReference>
<dbReference type="InterPro" id="IPR003660">
    <property type="entry name" value="HAMP_dom"/>
</dbReference>
<dbReference type="InterPro" id="IPR005467">
    <property type="entry name" value="His_kinase_dom"/>
</dbReference>
<reference evidence="18 19" key="1">
    <citation type="submission" date="2014-12" db="EMBL/GenBank/DDBJ databases">
        <title>Denitrispirillum autotrophicum gen. nov., sp. nov., Denitrifying, Facultatively Autotrophic Bacteria Isolated from Rice Paddy Soil.</title>
        <authorList>
            <person name="Ishii S."/>
            <person name="Ashida N."/>
            <person name="Ohno H."/>
            <person name="Otsuka S."/>
            <person name="Yokota A."/>
            <person name="Senoo K."/>
        </authorList>
    </citation>
    <scope>NUCLEOTIDE SEQUENCE [LARGE SCALE GENOMIC DNA]</scope>
    <source>
        <strain evidence="18 19">TSA66</strain>
    </source>
</reference>
<comment type="caution">
    <text evidence="18">The sequence shown here is derived from an EMBL/GenBank/DDBJ whole genome shotgun (WGS) entry which is preliminary data.</text>
</comment>
<accession>A0A0C1YLR7</accession>
<keyword evidence="11" id="KW-0067">ATP-binding</keyword>
<dbReference type="Pfam" id="PF02518">
    <property type="entry name" value="HATPase_c"/>
    <property type="match status" value="1"/>
</dbReference>
<keyword evidence="4" id="KW-1003">Cell membrane</keyword>
<evidence type="ECO:0000256" key="12">
    <source>
        <dbReference type="ARBA" id="ARBA00022989"/>
    </source>
</evidence>
<evidence type="ECO:0000313" key="19">
    <source>
        <dbReference type="Proteomes" id="UP000031572"/>
    </source>
</evidence>
<dbReference type="GO" id="GO:0005886">
    <property type="term" value="C:plasma membrane"/>
    <property type="evidence" value="ECO:0007669"/>
    <property type="project" value="UniProtKB-SubCell"/>
</dbReference>
<evidence type="ECO:0000259" key="17">
    <source>
        <dbReference type="PROSITE" id="PS50885"/>
    </source>
</evidence>
<keyword evidence="7" id="KW-0808">Transferase</keyword>
<dbReference type="InterPro" id="IPR003594">
    <property type="entry name" value="HATPase_dom"/>
</dbReference>
<keyword evidence="12 15" id="KW-1133">Transmembrane helix</keyword>
<keyword evidence="10 18" id="KW-0418">Kinase</keyword>
<dbReference type="SMART" id="SM00304">
    <property type="entry name" value="HAMP"/>
    <property type="match status" value="1"/>
</dbReference>
<dbReference type="SMART" id="SM00387">
    <property type="entry name" value="HATPase_c"/>
    <property type="match status" value="1"/>
</dbReference>
<gene>
    <name evidence="18" type="ORF">TSA66_12435</name>
</gene>
<keyword evidence="8 15" id="KW-0812">Transmembrane</keyword>
<name>A0A0C1YLR7_9BURK</name>
<dbReference type="Pfam" id="PF00672">
    <property type="entry name" value="HAMP"/>
    <property type="match status" value="1"/>
</dbReference>
<keyword evidence="9" id="KW-0547">Nucleotide-binding</keyword>
<evidence type="ECO:0000256" key="13">
    <source>
        <dbReference type="ARBA" id="ARBA00023012"/>
    </source>
</evidence>
<keyword evidence="14 15" id="KW-0472">Membrane</keyword>
<proteinExistence type="predicted"/>
<feature type="domain" description="HAMP" evidence="17">
    <location>
        <begin position="191"/>
        <end position="243"/>
    </location>
</feature>
<keyword evidence="19" id="KW-1185">Reference proteome</keyword>
<keyword evidence="13" id="KW-0902">Two-component regulatory system</keyword>
<dbReference type="Proteomes" id="UP000031572">
    <property type="component" value="Unassembled WGS sequence"/>
</dbReference>
<dbReference type="GO" id="GO:0005524">
    <property type="term" value="F:ATP binding"/>
    <property type="evidence" value="ECO:0007669"/>
    <property type="project" value="UniProtKB-KW"/>
</dbReference>
<feature type="domain" description="Histidine kinase" evidence="16">
    <location>
        <begin position="251"/>
        <end position="450"/>
    </location>
</feature>
<evidence type="ECO:0000313" key="18">
    <source>
        <dbReference type="EMBL" id="KIF81432.1"/>
    </source>
</evidence>
<dbReference type="EC" id="2.7.13.3" evidence="3"/>
<sequence>MKSVFQSMTSRIILILVSGVVVSALLSLFLAFGERQRMIGQFRDFHAVERVAQFILSLETVSPDLRASYLSAASGIGIQAQLAESGDDIRPQSELAQRLEQRLLPGHEVASALPRSTDCTPPSRPGRPFQRRQHDFRAACEALLVTLQDGARVRLTVVPPRPPSFAPPPDFLDYGILFVLSVSALAAIVARMTMRPLKQLAQAATELGNNIDRPALPERGATEIRQAAAAFNAMQSRIRHHIRQRAHILAAITHDLQTPLTRLRLRLEKVDDTELRAKLISDLSAMQDMVREGLDLARSMDLAEAMQPLDLDSLIDSVCADAADAGQPVTATGTTTASVLARPTALRRCLTNLIDNAVKYGHSAQVSAVREGGLAVIRIRDSGPGIPEAELEKVFDPFYRLENSRSRDTGGTGLGLTIARNIVEQHGGTIRLSNASEGGLEVTVRLPVRA</sequence>
<dbReference type="InterPro" id="IPR003661">
    <property type="entry name" value="HisK_dim/P_dom"/>
</dbReference>
<protein>
    <recommendedName>
        <fullName evidence="3">histidine kinase</fullName>
        <ecNumber evidence="3">2.7.13.3</ecNumber>
    </recommendedName>
</protein>
<dbReference type="PRINTS" id="PR00344">
    <property type="entry name" value="BCTRLSENSOR"/>
</dbReference>
<dbReference type="SUPFAM" id="SSF47384">
    <property type="entry name" value="Homodimeric domain of signal transducing histidine kinase"/>
    <property type="match status" value="1"/>
</dbReference>
<evidence type="ECO:0000256" key="15">
    <source>
        <dbReference type="SAM" id="Phobius"/>
    </source>
</evidence>
<dbReference type="InterPro" id="IPR050980">
    <property type="entry name" value="2C_sensor_his_kinase"/>
</dbReference>
<comment type="catalytic activity">
    <reaction evidence="1">
        <text>ATP + protein L-histidine = ADP + protein N-phospho-L-histidine.</text>
        <dbReference type="EC" id="2.7.13.3"/>
    </reaction>
</comment>
<evidence type="ECO:0000256" key="2">
    <source>
        <dbReference type="ARBA" id="ARBA00004429"/>
    </source>
</evidence>
<dbReference type="InterPro" id="IPR036097">
    <property type="entry name" value="HisK_dim/P_sf"/>
</dbReference>
<dbReference type="STRING" id="709839.TSA66_12435"/>
<dbReference type="PROSITE" id="PS50885">
    <property type="entry name" value="HAMP"/>
    <property type="match status" value="1"/>
</dbReference>
<evidence type="ECO:0000256" key="9">
    <source>
        <dbReference type="ARBA" id="ARBA00022741"/>
    </source>
</evidence>
<evidence type="ECO:0000256" key="1">
    <source>
        <dbReference type="ARBA" id="ARBA00000085"/>
    </source>
</evidence>
<dbReference type="Gene3D" id="3.30.565.10">
    <property type="entry name" value="Histidine kinase-like ATPase, C-terminal domain"/>
    <property type="match status" value="1"/>
</dbReference>
<dbReference type="PANTHER" id="PTHR44936:SF5">
    <property type="entry name" value="SENSOR HISTIDINE KINASE ENVZ"/>
    <property type="match status" value="1"/>
</dbReference>
<dbReference type="CDD" id="cd06225">
    <property type="entry name" value="HAMP"/>
    <property type="match status" value="1"/>
</dbReference>
<evidence type="ECO:0000256" key="7">
    <source>
        <dbReference type="ARBA" id="ARBA00022679"/>
    </source>
</evidence>
<comment type="subcellular location">
    <subcellularLocation>
        <location evidence="2">Cell inner membrane</location>
        <topology evidence="2">Multi-pass membrane protein</topology>
    </subcellularLocation>
</comment>